<evidence type="ECO:0000256" key="1">
    <source>
        <dbReference type="SAM" id="Phobius"/>
    </source>
</evidence>
<keyword evidence="3" id="KW-1185">Reference proteome</keyword>
<sequence>MRAAANAVILAVLAFLAAVTMYIFLFAFTSDPEAARPARCEGLGGAECWAAMQQGWQE</sequence>
<dbReference type="STRING" id="34002.SAMN04489859_102041"/>
<dbReference type="Proteomes" id="UP000199054">
    <property type="component" value="Unassembled WGS sequence"/>
</dbReference>
<organism evidence="2 3">
    <name type="scientific">Paracoccus alcaliphilus</name>
    <dbReference type="NCBI Taxonomy" id="34002"/>
    <lineage>
        <taxon>Bacteria</taxon>
        <taxon>Pseudomonadati</taxon>
        <taxon>Pseudomonadota</taxon>
        <taxon>Alphaproteobacteria</taxon>
        <taxon>Rhodobacterales</taxon>
        <taxon>Paracoccaceae</taxon>
        <taxon>Paracoccus</taxon>
    </lineage>
</organism>
<protein>
    <submittedName>
        <fullName evidence="2">Uncharacterized protein</fullName>
    </submittedName>
</protein>
<name>A0A1H8K4K8_9RHOB</name>
<proteinExistence type="predicted"/>
<keyword evidence="1" id="KW-0472">Membrane</keyword>
<gene>
    <name evidence="2" type="ORF">SAMN04489859_102041</name>
</gene>
<keyword evidence="1" id="KW-1133">Transmembrane helix</keyword>
<dbReference type="RefSeq" id="WP_170851851.1">
    <property type="nucleotide sequence ID" value="NZ_CP067124.1"/>
</dbReference>
<evidence type="ECO:0000313" key="3">
    <source>
        <dbReference type="Proteomes" id="UP000199054"/>
    </source>
</evidence>
<keyword evidence="1" id="KW-0812">Transmembrane</keyword>
<feature type="transmembrane region" description="Helical" evidence="1">
    <location>
        <begin position="7"/>
        <end position="28"/>
    </location>
</feature>
<accession>A0A1H8K4K8</accession>
<dbReference type="AlphaFoldDB" id="A0A1H8K4K8"/>
<dbReference type="EMBL" id="FODE01000020">
    <property type="protein sequence ID" value="SEN87627.1"/>
    <property type="molecule type" value="Genomic_DNA"/>
</dbReference>
<reference evidence="2 3" key="1">
    <citation type="submission" date="2016-10" db="EMBL/GenBank/DDBJ databases">
        <authorList>
            <person name="de Groot N.N."/>
        </authorList>
    </citation>
    <scope>NUCLEOTIDE SEQUENCE [LARGE SCALE GENOMIC DNA]</scope>
    <source>
        <strain evidence="2 3">DSM 8512</strain>
    </source>
</reference>
<evidence type="ECO:0000313" key="2">
    <source>
        <dbReference type="EMBL" id="SEN87627.1"/>
    </source>
</evidence>